<dbReference type="Proteomes" id="UP000192758">
    <property type="component" value="Unassembled WGS sequence"/>
</dbReference>
<evidence type="ECO:0000313" key="3">
    <source>
        <dbReference type="Proteomes" id="UP000192758"/>
    </source>
</evidence>
<comment type="caution">
    <text evidence="2">The sequence shown here is derived from an EMBL/GenBank/DDBJ whole genome shotgun (WGS) entry which is preliminary data.</text>
</comment>
<reference evidence="2 3" key="1">
    <citation type="journal article" date="2017" name="Environ. Microbiol.">
        <title>Decay of the glycolytic pathway and adaptation to intranuclear parasitism within Enterocytozoonidae microsporidia.</title>
        <authorList>
            <person name="Wiredu Boakye D."/>
            <person name="Jaroenlak P."/>
            <person name="Prachumwat A."/>
            <person name="Williams T.A."/>
            <person name="Bateman K.S."/>
            <person name="Itsathitphaisarn O."/>
            <person name="Sritunyalucksana K."/>
            <person name="Paszkiewicz K.H."/>
            <person name="Moore K.A."/>
            <person name="Stentiford G.D."/>
            <person name="Williams B.A."/>
        </authorList>
    </citation>
    <scope>NUCLEOTIDE SEQUENCE [LARGE SCALE GENOMIC DNA]</scope>
    <source>
        <strain evidence="2 3">TH1</strain>
    </source>
</reference>
<accession>A0A1W0E5K2</accession>
<evidence type="ECO:0000313" key="2">
    <source>
        <dbReference type="EMBL" id="OQS54525.1"/>
    </source>
</evidence>
<dbReference type="InterPro" id="IPR029006">
    <property type="entry name" value="ADF-H/Gelsolin-like_dom_sf"/>
</dbReference>
<feature type="domain" description="ADF-H" evidence="1">
    <location>
        <begin position="5"/>
        <end position="156"/>
    </location>
</feature>
<dbReference type="AlphaFoldDB" id="A0A1W0E5K2"/>
<proteinExistence type="predicted"/>
<name>A0A1W0E5K2_9MICR</name>
<evidence type="ECO:0000259" key="1">
    <source>
        <dbReference type="PROSITE" id="PS51263"/>
    </source>
</evidence>
<dbReference type="Pfam" id="PF00241">
    <property type="entry name" value="Cofilin_ADF"/>
    <property type="match status" value="1"/>
</dbReference>
<dbReference type="EMBL" id="MNPJ01000019">
    <property type="protein sequence ID" value="OQS54525.1"/>
    <property type="molecule type" value="Genomic_DNA"/>
</dbReference>
<dbReference type="OrthoDB" id="10249245at2759"/>
<protein>
    <recommendedName>
        <fullName evidence="1">ADF-H domain-containing protein</fullName>
    </recommendedName>
</protein>
<dbReference type="InterPro" id="IPR002108">
    <property type="entry name" value="ADF-H"/>
</dbReference>
<dbReference type="GO" id="GO:0003779">
    <property type="term" value="F:actin binding"/>
    <property type="evidence" value="ECO:0007669"/>
    <property type="project" value="InterPro"/>
</dbReference>
<keyword evidence="3" id="KW-1185">Reference proteome</keyword>
<gene>
    <name evidence="2" type="ORF">EHP00_32</name>
</gene>
<dbReference type="VEuPathDB" id="MicrosporidiaDB:EHP00_32"/>
<organism evidence="2 3">
    <name type="scientific">Ecytonucleospora hepatopenaei</name>
    <dbReference type="NCBI Taxonomy" id="646526"/>
    <lineage>
        <taxon>Eukaryota</taxon>
        <taxon>Fungi</taxon>
        <taxon>Fungi incertae sedis</taxon>
        <taxon>Microsporidia</taxon>
        <taxon>Enterocytozoonidae</taxon>
        <taxon>Ecytonucleospora</taxon>
    </lineage>
</organism>
<dbReference type="PROSITE" id="PS51263">
    <property type="entry name" value="ADF_H"/>
    <property type="match status" value="1"/>
</dbReference>
<dbReference type="SUPFAM" id="SSF55753">
    <property type="entry name" value="Actin depolymerizing proteins"/>
    <property type="match status" value="1"/>
</dbReference>
<sequence>MNLGNIALAQGFEDVKKQVEKVKTKKYTYTVFYISKNDPVSLGIHEELSLEGVKSVKKTPTKEQVKQNWETFIEMCKEHEKESFFVVYDFGYFTDEDVYRSSLILCSFIPDTIKGMAKMIYSTNVQSLKEVFSIPFLFQANTVEDLNFDEFKKHIKGIQVSF</sequence>
<dbReference type="SMART" id="SM00102">
    <property type="entry name" value="ADF"/>
    <property type="match status" value="1"/>
</dbReference>
<dbReference type="Gene3D" id="3.40.20.10">
    <property type="entry name" value="Severin"/>
    <property type="match status" value="1"/>
</dbReference>